<evidence type="ECO:0008006" key="3">
    <source>
        <dbReference type="Google" id="ProtNLM"/>
    </source>
</evidence>
<dbReference type="InterPro" id="IPR023214">
    <property type="entry name" value="HAD_sf"/>
</dbReference>
<gene>
    <name evidence="1" type="ORF">CLV41_105270</name>
</gene>
<dbReference type="SUPFAM" id="SSF56784">
    <property type="entry name" value="HAD-like"/>
    <property type="match status" value="1"/>
</dbReference>
<protein>
    <recommendedName>
        <fullName evidence="3">Hydrolase</fullName>
    </recommendedName>
</protein>
<dbReference type="Gene3D" id="3.40.50.1000">
    <property type="entry name" value="HAD superfamily/HAD-like"/>
    <property type="match status" value="1"/>
</dbReference>
<evidence type="ECO:0000313" key="2">
    <source>
        <dbReference type="Proteomes" id="UP000236959"/>
    </source>
</evidence>
<dbReference type="AlphaFoldDB" id="A0A2S3UU45"/>
<keyword evidence="2" id="KW-1185">Reference proteome</keyword>
<organism evidence="1 2">
    <name type="scientific">Roseibium marinum</name>
    <dbReference type="NCBI Taxonomy" id="281252"/>
    <lineage>
        <taxon>Bacteria</taxon>
        <taxon>Pseudomonadati</taxon>
        <taxon>Pseudomonadota</taxon>
        <taxon>Alphaproteobacteria</taxon>
        <taxon>Hyphomicrobiales</taxon>
        <taxon>Stappiaceae</taxon>
        <taxon>Roseibium</taxon>
    </lineage>
</organism>
<sequence length="653" mass="73183">MRKVSRFSIDILDNIQVVSTDVFDTLLLRKVKSQTSRISKCEREFSSILKKNGYEVEACDLVKARRMTQQMVYRALNVGGNVGEVRLTDIVRWQLELLSLPESFLEHRLAIEVETEKRSLFANRELAHFLGACRQKGLRTIAVSDTALSAYQVAELIGHFHAPELIDRVYSSADAQASKRHGALFRHVLEEEGVRADQVLHLGDDHVADSRVPETLGLKSRHLPRNPIMRYRSLANGAATRSMQMFGEKLSRRGAIHRTADPAEFGHDVFGPIVAEFCLKIWLYAQQAQSADKPSVLLFCARGGVGIREAYERILDVLGLPGDVRRETFMISRLIAARAAVESRSAAALDEIGREFNGRTFSDVAKALGGASHGTSPDWQKPFDAAGFYALLDSEGGRELREEIHAQNTMFQQHLDQVGCNATRLILCDTGLYGSTQRLLAAGLTQKGFETVHFARSNYKGFGEEHFEKVSGLVVEQNKYDPFRTESVVLRYWHIIESLFEPKVPSVRRFERNDDGSVGTNSVDMSYPIDKDLLSPMLSGVLRYIDTLKSGEQVFRDASTAWPRLKQAITFPRSLDLAVLEVGERSVDFGRADYVKVLKESGNHSLRNKLVTVKSNLWKEGAISRDFSSFGLPLLIALEITYALRGVSARFQK</sequence>
<dbReference type="InterPro" id="IPR036412">
    <property type="entry name" value="HAD-like_sf"/>
</dbReference>
<dbReference type="Proteomes" id="UP000236959">
    <property type="component" value="Unassembled WGS sequence"/>
</dbReference>
<comment type="caution">
    <text evidence="1">The sequence shown here is derived from an EMBL/GenBank/DDBJ whole genome shotgun (WGS) entry which is preliminary data.</text>
</comment>
<dbReference type="EMBL" id="PPCN01000005">
    <property type="protein sequence ID" value="POF31090.1"/>
    <property type="molecule type" value="Genomic_DNA"/>
</dbReference>
<accession>A0A2S3UU45</accession>
<evidence type="ECO:0000313" key="1">
    <source>
        <dbReference type="EMBL" id="POF31090.1"/>
    </source>
</evidence>
<proteinExistence type="predicted"/>
<reference evidence="1 2" key="1">
    <citation type="submission" date="2018-01" db="EMBL/GenBank/DDBJ databases">
        <title>Genomic Encyclopedia of Archaeal and Bacterial Type Strains, Phase II (KMG-II): from individual species to whole genera.</title>
        <authorList>
            <person name="Goeker M."/>
        </authorList>
    </citation>
    <scope>NUCLEOTIDE SEQUENCE [LARGE SCALE GENOMIC DNA]</scope>
    <source>
        <strain evidence="1 2">DSM 17023</strain>
    </source>
</reference>
<name>A0A2S3UU45_9HYPH</name>